<dbReference type="GO" id="GO:0005576">
    <property type="term" value="C:extracellular region"/>
    <property type="evidence" value="ECO:0007669"/>
    <property type="project" value="UniProtKB-SubCell"/>
</dbReference>
<evidence type="ECO:0000256" key="10">
    <source>
        <dbReference type="SAM" id="SignalP"/>
    </source>
</evidence>
<dbReference type="GO" id="GO:0046872">
    <property type="term" value="F:metal ion binding"/>
    <property type="evidence" value="ECO:0007669"/>
    <property type="project" value="UniProtKB-UniRule"/>
</dbReference>
<evidence type="ECO:0000256" key="8">
    <source>
        <dbReference type="ARBA" id="ARBA00023288"/>
    </source>
</evidence>
<keyword evidence="5" id="KW-0336">GPI-anchor</keyword>
<comment type="subcellular location">
    <subcellularLocation>
        <location evidence="1">Membrane</location>
        <topology evidence="1">Lipid-anchor</topology>
        <topology evidence="1">GPI-anchor</topology>
    </subcellularLocation>
    <subcellularLocation>
        <location evidence="2">Secreted</location>
    </subcellularLocation>
</comment>
<feature type="chain" id="PRO_5044631954" description="CFEM domain-containing protein" evidence="10">
    <location>
        <begin position="19"/>
        <end position="93"/>
    </location>
</feature>
<reference evidence="14" key="3">
    <citation type="submission" date="2025-04" db="UniProtKB">
        <authorList>
            <consortium name="RefSeq"/>
        </authorList>
    </citation>
    <scope>IDENTIFICATION</scope>
    <source>
        <strain evidence="14">CBS 781.70</strain>
    </source>
</reference>
<evidence type="ECO:0000256" key="7">
    <source>
        <dbReference type="ARBA" id="ARBA00023157"/>
    </source>
</evidence>
<dbReference type="Pfam" id="PF05730">
    <property type="entry name" value="CFEM"/>
    <property type="match status" value="1"/>
</dbReference>
<keyword evidence="13" id="KW-1185">Reference proteome</keyword>
<feature type="binding site" description="axial binding residue" evidence="9">
    <location>
        <position position="47"/>
    </location>
    <ligand>
        <name>heme</name>
        <dbReference type="ChEBI" id="CHEBI:30413"/>
    </ligand>
    <ligandPart>
        <name>Fe</name>
        <dbReference type="ChEBI" id="CHEBI:18248"/>
    </ligandPart>
</feature>
<evidence type="ECO:0000256" key="2">
    <source>
        <dbReference type="ARBA" id="ARBA00004613"/>
    </source>
</evidence>
<reference evidence="12 14" key="1">
    <citation type="submission" date="2020-01" db="EMBL/GenBank/DDBJ databases">
        <authorList>
            <consortium name="DOE Joint Genome Institute"/>
            <person name="Haridas S."/>
            <person name="Albert R."/>
            <person name="Binder M."/>
            <person name="Bloem J."/>
            <person name="Labutti K."/>
            <person name="Salamov A."/>
            <person name="Andreopoulos B."/>
            <person name="Baker S.E."/>
            <person name="Barry K."/>
            <person name="Bills G."/>
            <person name="Bluhm B.H."/>
            <person name="Cannon C."/>
            <person name="Castanera R."/>
            <person name="Culley D.E."/>
            <person name="Daum C."/>
            <person name="Ezra D."/>
            <person name="Gonzalez J.B."/>
            <person name="Henrissat B."/>
            <person name="Kuo A."/>
            <person name="Liang C."/>
            <person name="Lipzen A."/>
            <person name="Lutzoni F."/>
            <person name="Magnuson J."/>
            <person name="Mondo S."/>
            <person name="Nolan M."/>
            <person name="Ohm R."/>
            <person name="Pangilinan J."/>
            <person name="Park H.-J."/>
            <person name="Ramirez L."/>
            <person name="Alfaro M."/>
            <person name="Sun H."/>
            <person name="Tritt A."/>
            <person name="Yoshinaga Y."/>
            <person name="Zwiers L.-H."/>
            <person name="Turgeon B.G."/>
            <person name="Goodwin S.B."/>
            <person name="Spatafora J.W."/>
            <person name="Crous P.W."/>
            <person name="Grigoriev I.V."/>
        </authorList>
    </citation>
    <scope>NUCLEOTIDE SEQUENCE</scope>
    <source>
        <strain evidence="12 14">CBS 781.70</strain>
    </source>
</reference>
<dbReference type="RefSeq" id="XP_033536418.1">
    <property type="nucleotide sequence ID" value="XM_033678870.1"/>
</dbReference>
<comment type="caution">
    <text evidence="9">Lacks conserved residue(s) required for the propagation of feature annotation.</text>
</comment>
<feature type="domain" description="CFEM" evidence="11">
    <location>
        <begin position="1"/>
        <end position="93"/>
    </location>
</feature>
<reference evidence="14" key="2">
    <citation type="submission" date="2020-04" db="EMBL/GenBank/DDBJ databases">
        <authorList>
            <consortium name="NCBI Genome Project"/>
        </authorList>
    </citation>
    <scope>NUCLEOTIDE SEQUENCE</scope>
    <source>
        <strain evidence="14">CBS 781.70</strain>
    </source>
</reference>
<evidence type="ECO:0000313" key="12">
    <source>
        <dbReference type="EMBL" id="KAF1814787.1"/>
    </source>
</evidence>
<comment type="similarity">
    <text evidence="3">Belongs to the RBT5 family.</text>
</comment>
<keyword evidence="9" id="KW-0408">Iron</keyword>
<dbReference type="AlphaFoldDB" id="A0A6G1G9M8"/>
<evidence type="ECO:0000256" key="5">
    <source>
        <dbReference type="ARBA" id="ARBA00022622"/>
    </source>
</evidence>
<dbReference type="OrthoDB" id="3065412at2759"/>
<keyword evidence="9" id="KW-0349">Heme</keyword>
<dbReference type="GO" id="GO:0098552">
    <property type="term" value="C:side of membrane"/>
    <property type="evidence" value="ECO:0007669"/>
    <property type="project" value="UniProtKB-KW"/>
</dbReference>
<evidence type="ECO:0000313" key="14">
    <source>
        <dbReference type="RefSeq" id="XP_033536418.1"/>
    </source>
</evidence>
<dbReference type="EMBL" id="ML975152">
    <property type="protein sequence ID" value="KAF1814787.1"/>
    <property type="molecule type" value="Genomic_DNA"/>
</dbReference>
<dbReference type="PROSITE" id="PS52012">
    <property type="entry name" value="CFEM"/>
    <property type="match status" value="1"/>
</dbReference>
<organism evidence="12">
    <name type="scientific">Eremomyces bilateralis CBS 781.70</name>
    <dbReference type="NCBI Taxonomy" id="1392243"/>
    <lineage>
        <taxon>Eukaryota</taxon>
        <taxon>Fungi</taxon>
        <taxon>Dikarya</taxon>
        <taxon>Ascomycota</taxon>
        <taxon>Pezizomycotina</taxon>
        <taxon>Dothideomycetes</taxon>
        <taxon>Dothideomycetes incertae sedis</taxon>
        <taxon>Eremomycetales</taxon>
        <taxon>Eremomycetaceae</taxon>
        <taxon>Eremomyces</taxon>
    </lineage>
</organism>
<evidence type="ECO:0000256" key="6">
    <source>
        <dbReference type="ARBA" id="ARBA00022729"/>
    </source>
</evidence>
<evidence type="ECO:0000313" key="13">
    <source>
        <dbReference type="Proteomes" id="UP000504638"/>
    </source>
</evidence>
<keyword evidence="6 10" id="KW-0732">Signal</keyword>
<gene>
    <name evidence="12 14" type="ORF">P152DRAFT_455817</name>
</gene>
<protein>
    <recommendedName>
        <fullName evidence="11">CFEM domain-containing protein</fullName>
    </recommendedName>
</protein>
<evidence type="ECO:0000256" key="9">
    <source>
        <dbReference type="PROSITE-ProRule" id="PRU01356"/>
    </source>
</evidence>
<feature type="signal peptide" evidence="10">
    <location>
        <begin position="1"/>
        <end position="18"/>
    </location>
</feature>
<dbReference type="GeneID" id="54419440"/>
<keyword evidence="5" id="KW-0325">Glycoprotein</keyword>
<keyword evidence="8" id="KW-0449">Lipoprotein</keyword>
<dbReference type="Proteomes" id="UP000504638">
    <property type="component" value="Unplaced"/>
</dbReference>
<evidence type="ECO:0000259" key="11">
    <source>
        <dbReference type="PROSITE" id="PS52012"/>
    </source>
</evidence>
<evidence type="ECO:0000256" key="3">
    <source>
        <dbReference type="ARBA" id="ARBA00010031"/>
    </source>
</evidence>
<keyword evidence="7 9" id="KW-1015">Disulfide bond</keyword>
<proteinExistence type="inferred from homology"/>
<keyword evidence="5" id="KW-0472">Membrane</keyword>
<evidence type="ECO:0000256" key="1">
    <source>
        <dbReference type="ARBA" id="ARBA00004589"/>
    </source>
</evidence>
<accession>A0A6G1G9M8</accession>
<sequence>MKFTAAATALLSAAFVSAQQVNLSALPKCSHICLQTAIQQSGCGGVDYQCQCGPQKETITTLVTPCIIRSCSEEDALSTSYPASFPDHWSLTL</sequence>
<keyword evidence="9" id="KW-0479">Metal-binding</keyword>
<feature type="disulfide bond" evidence="9">
    <location>
        <begin position="43"/>
        <end position="50"/>
    </location>
</feature>
<dbReference type="InterPro" id="IPR008427">
    <property type="entry name" value="Extracellular_membr_CFEM_dom"/>
</dbReference>
<keyword evidence="4" id="KW-0964">Secreted</keyword>
<evidence type="ECO:0000256" key="4">
    <source>
        <dbReference type="ARBA" id="ARBA00022525"/>
    </source>
</evidence>
<name>A0A6G1G9M8_9PEZI</name>